<name>A0AAV7EBN2_ARIFI</name>
<dbReference type="AlphaFoldDB" id="A0AAV7EBN2"/>
<feature type="region of interest" description="Disordered" evidence="1">
    <location>
        <begin position="1"/>
        <end position="23"/>
    </location>
</feature>
<comment type="caution">
    <text evidence="2">The sequence shown here is derived from an EMBL/GenBank/DDBJ whole genome shotgun (WGS) entry which is preliminary data.</text>
</comment>
<evidence type="ECO:0000313" key="2">
    <source>
        <dbReference type="EMBL" id="KAG9445659.1"/>
    </source>
</evidence>
<feature type="compositionally biased region" description="Basic and acidic residues" evidence="1">
    <location>
        <begin position="1"/>
        <end position="11"/>
    </location>
</feature>
<evidence type="ECO:0000313" key="3">
    <source>
        <dbReference type="Proteomes" id="UP000825729"/>
    </source>
</evidence>
<proteinExistence type="predicted"/>
<evidence type="ECO:0000256" key="1">
    <source>
        <dbReference type="SAM" id="MobiDB-lite"/>
    </source>
</evidence>
<gene>
    <name evidence="2" type="ORF">H6P81_011787</name>
</gene>
<dbReference type="Proteomes" id="UP000825729">
    <property type="component" value="Unassembled WGS sequence"/>
</dbReference>
<dbReference type="EMBL" id="JAINDJ010000005">
    <property type="protein sequence ID" value="KAG9445659.1"/>
    <property type="molecule type" value="Genomic_DNA"/>
</dbReference>
<reference evidence="2 3" key="1">
    <citation type="submission" date="2021-07" db="EMBL/GenBank/DDBJ databases">
        <title>The Aristolochia fimbriata genome: insights into angiosperm evolution, floral development and chemical biosynthesis.</title>
        <authorList>
            <person name="Jiao Y."/>
        </authorList>
    </citation>
    <scope>NUCLEOTIDE SEQUENCE [LARGE SCALE GENOMIC DNA]</scope>
    <source>
        <strain evidence="2">IBCAS-2021</strain>
        <tissue evidence="2">Leaf</tissue>
    </source>
</reference>
<sequence>MSRRRLEEKSGHVNTLEGGRETSFPSPAFGLLGIFFFSSSLQSSCDILSIRDGCVPLHLFLSSSFKAALGTILKSNIYED</sequence>
<accession>A0AAV7EBN2</accession>
<organism evidence="2 3">
    <name type="scientific">Aristolochia fimbriata</name>
    <name type="common">White veined hardy Dutchman's pipe vine</name>
    <dbReference type="NCBI Taxonomy" id="158543"/>
    <lineage>
        <taxon>Eukaryota</taxon>
        <taxon>Viridiplantae</taxon>
        <taxon>Streptophyta</taxon>
        <taxon>Embryophyta</taxon>
        <taxon>Tracheophyta</taxon>
        <taxon>Spermatophyta</taxon>
        <taxon>Magnoliopsida</taxon>
        <taxon>Magnoliidae</taxon>
        <taxon>Piperales</taxon>
        <taxon>Aristolochiaceae</taxon>
        <taxon>Aristolochia</taxon>
    </lineage>
</organism>
<keyword evidence="3" id="KW-1185">Reference proteome</keyword>
<protein>
    <submittedName>
        <fullName evidence="2">Uncharacterized protein</fullName>
    </submittedName>
</protein>